<keyword evidence="2" id="KW-0812">Transmembrane</keyword>
<accession>A0ABS0XDR3</accession>
<evidence type="ECO:0000313" key="3">
    <source>
        <dbReference type="EMBL" id="MBJ3811360.1"/>
    </source>
</evidence>
<gene>
    <name evidence="3" type="ORF">JGB26_30435</name>
</gene>
<feature type="region of interest" description="Disordered" evidence="1">
    <location>
        <begin position="63"/>
        <end position="109"/>
    </location>
</feature>
<evidence type="ECO:0000256" key="1">
    <source>
        <dbReference type="SAM" id="MobiDB-lite"/>
    </source>
</evidence>
<keyword evidence="2" id="KW-1133">Transmembrane helix</keyword>
<keyword evidence="2" id="KW-0472">Membrane</keyword>
<evidence type="ECO:0000256" key="2">
    <source>
        <dbReference type="SAM" id="Phobius"/>
    </source>
</evidence>
<comment type="caution">
    <text evidence="3">The sequence shown here is derived from an EMBL/GenBank/DDBJ whole genome shotgun (WGS) entry which is preliminary data.</text>
</comment>
<feature type="transmembrane region" description="Helical" evidence="2">
    <location>
        <begin position="118"/>
        <end position="139"/>
    </location>
</feature>
<proteinExistence type="predicted"/>
<dbReference type="Proteomes" id="UP000634780">
    <property type="component" value="Unassembled WGS sequence"/>
</dbReference>
<evidence type="ECO:0000313" key="4">
    <source>
        <dbReference type="Proteomes" id="UP000634780"/>
    </source>
</evidence>
<keyword evidence="4" id="KW-1185">Reference proteome</keyword>
<protein>
    <submittedName>
        <fullName evidence="3">Uncharacterized protein</fullName>
    </submittedName>
</protein>
<feature type="region of interest" description="Disordered" evidence="1">
    <location>
        <begin position="143"/>
        <end position="202"/>
    </location>
</feature>
<reference evidence="3 4" key="1">
    <citation type="submission" date="2020-12" db="EMBL/GenBank/DDBJ databases">
        <title>Streptomyces typhae sp. nov., a novel endophytic actinomycete isolated from the root of cattail pollen (Typha angustifolia L.).</title>
        <authorList>
            <person name="Peng C."/>
            <person name="Liu C."/>
        </authorList>
    </citation>
    <scope>NUCLEOTIDE SEQUENCE [LARGE SCALE GENOMIC DNA]</scope>
    <source>
        <strain evidence="3 4">JCM 4753</strain>
    </source>
</reference>
<feature type="compositionally biased region" description="Pro residues" evidence="1">
    <location>
        <begin position="87"/>
        <end position="106"/>
    </location>
</feature>
<feature type="compositionally biased region" description="Basic and acidic residues" evidence="1">
    <location>
        <begin position="145"/>
        <end position="154"/>
    </location>
</feature>
<sequence>MTVAHEETDDAVDALTLAVTDAPVPGGLRADERFLAEHAAAVADVALLREQLRIVGDTLARRTEGETRAGAEGVPRAGAEGRARTAPLPPLPSLAPLPPPALPPTAPFRQPGAARRRAVLALAAALGAGLLGGVVWLGASGATGDGDRAGDDGAKVSVPGGGDAREHASRAPDAPDASKPPNASKDDEDGSDGSDGASDDRSPEAYVACARLVVEGTVHRVESLPGGTRDRITLDVSRYYKPAEGESRITFVMNTDVDPRLRAGDRALIGITKGESTPDLWTTGKRLAADRKWIEKALPGSRGMTC</sequence>
<organism evidence="3 4">
    <name type="scientific">Streptomyces flavofungini</name>
    <dbReference type="NCBI Taxonomy" id="68200"/>
    <lineage>
        <taxon>Bacteria</taxon>
        <taxon>Bacillati</taxon>
        <taxon>Actinomycetota</taxon>
        <taxon>Actinomycetes</taxon>
        <taxon>Kitasatosporales</taxon>
        <taxon>Streptomycetaceae</taxon>
        <taxon>Streptomyces</taxon>
    </lineage>
</organism>
<dbReference type="EMBL" id="JAEKOZ010000025">
    <property type="protein sequence ID" value="MBJ3811360.1"/>
    <property type="molecule type" value="Genomic_DNA"/>
</dbReference>
<dbReference type="RefSeq" id="WP_190113752.1">
    <property type="nucleotide sequence ID" value="NZ_BMVR01000001.1"/>
</dbReference>
<name>A0ABS0XDR3_9ACTN</name>